<reference evidence="3" key="1">
    <citation type="submission" date="2016-10" db="EMBL/GenBank/DDBJ databases">
        <authorList>
            <person name="Varghese N."/>
            <person name="Submissions S."/>
        </authorList>
    </citation>
    <scope>NUCLEOTIDE SEQUENCE [LARGE SCALE GENOMIC DNA]</scope>
    <source>
        <strain evidence="3">DSM 44544</strain>
    </source>
</reference>
<dbReference type="Proteomes" id="UP000199622">
    <property type="component" value="Unassembled WGS sequence"/>
</dbReference>
<evidence type="ECO:0000256" key="1">
    <source>
        <dbReference type="SAM" id="SignalP"/>
    </source>
</evidence>
<evidence type="ECO:0000313" key="2">
    <source>
        <dbReference type="EMBL" id="SED71982.1"/>
    </source>
</evidence>
<proteinExistence type="predicted"/>
<dbReference type="RefSeq" id="WP_244170618.1">
    <property type="nucleotide sequence ID" value="NZ_FNSO01000004.1"/>
</dbReference>
<dbReference type="STRING" id="208445.SAMN04489727_9066"/>
<name>A0A1H5CZA4_9PSEU</name>
<sequence>MKWGTRVTAVAATVLAGAGTVAAAGPPVHSTYPVTGTTHIAKPDVDLELGPGRFDMDTLIGPYTFTGTFTLPPVHVSRPLPGVGRVSGTVTFGPGHAEGSVFGGFSGSATWAVALSDLRVNGRSYDVGPDCGTAEPLTTELTSADFAEGTGGRLESTYAIGAFENCGSATPLINAVVPGPGNTLTLDLAAAG</sequence>
<evidence type="ECO:0000313" key="3">
    <source>
        <dbReference type="Proteomes" id="UP000199622"/>
    </source>
</evidence>
<gene>
    <name evidence="2" type="ORF">SAMN04489727_9066</name>
</gene>
<keyword evidence="3" id="KW-1185">Reference proteome</keyword>
<accession>A0A1H5CZA4</accession>
<protein>
    <submittedName>
        <fullName evidence="2">Uncharacterized protein</fullName>
    </submittedName>
</protein>
<organism evidence="2 3">
    <name type="scientific">Amycolatopsis tolypomycina</name>
    <dbReference type="NCBI Taxonomy" id="208445"/>
    <lineage>
        <taxon>Bacteria</taxon>
        <taxon>Bacillati</taxon>
        <taxon>Actinomycetota</taxon>
        <taxon>Actinomycetes</taxon>
        <taxon>Pseudonocardiales</taxon>
        <taxon>Pseudonocardiaceae</taxon>
        <taxon>Amycolatopsis</taxon>
    </lineage>
</organism>
<dbReference type="AlphaFoldDB" id="A0A1H5CZA4"/>
<feature type="signal peptide" evidence="1">
    <location>
        <begin position="1"/>
        <end position="23"/>
    </location>
</feature>
<dbReference type="EMBL" id="FNSO01000004">
    <property type="protein sequence ID" value="SED71982.1"/>
    <property type="molecule type" value="Genomic_DNA"/>
</dbReference>
<feature type="chain" id="PRO_5011473768" evidence="1">
    <location>
        <begin position="24"/>
        <end position="192"/>
    </location>
</feature>
<keyword evidence="1" id="KW-0732">Signal</keyword>